<dbReference type="EMBL" id="JAHXZJ010001864">
    <property type="protein sequence ID" value="KAH0549067.1"/>
    <property type="molecule type" value="Genomic_DNA"/>
</dbReference>
<comment type="caution">
    <text evidence="2">The sequence shown here is derived from an EMBL/GenBank/DDBJ whole genome shotgun (WGS) entry which is preliminary data.</text>
</comment>
<gene>
    <name evidence="2" type="ORF">KQX54_005701</name>
</gene>
<dbReference type="AlphaFoldDB" id="A0AAV7ID58"/>
<evidence type="ECO:0000256" key="1">
    <source>
        <dbReference type="SAM" id="MobiDB-lite"/>
    </source>
</evidence>
<feature type="compositionally biased region" description="Polar residues" evidence="1">
    <location>
        <begin position="78"/>
        <end position="88"/>
    </location>
</feature>
<evidence type="ECO:0000313" key="2">
    <source>
        <dbReference type="EMBL" id="KAH0549067.1"/>
    </source>
</evidence>
<name>A0AAV7ID58_COTGL</name>
<feature type="compositionally biased region" description="Basic and acidic residues" evidence="1">
    <location>
        <begin position="63"/>
        <end position="77"/>
    </location>
</feature>
<keyword evidence="3" id="KW-1185">Reference proteome</keyword>
<reference evidence="2 3" key="1">
    <citation type="journal article" date="2021" name="J. Hered.">
        <title>A chromosome-level genome assembly of the parasitoid wasp, Cotesia glomerata (Hymenoptera: Braconidae).</title>
        <authorList>
            <person name="Pinto B.J."/>
            <person name="Weis J.J."/>
            <person name="Gamble T."/>
            <person name="Ode P.J."/>
            <person name="Paul R."/>
            <person name="Zaspel J.M."/>
        </authorList>
    </citation>
    <scope>NUCLEOTIDE SEQUENCE [LARGE SCALE GENOMIC DNA]</scope>
    <source>
        <strain evidence="2">CgM1</strain>
    </source>
</reference>
<feature type="region of interest" description="Disordered" evidence="1">
    <location>
        <begin position="48"/>
        <end position="98"/>
    </location>
</feature>
<protein>
    <submittedName>
        <fullName evidence="2">Uncharacterized protein</fullName>
    </submittedName>
</protein>
<accession>A0AAV7ID58</accession>
<organism evidence="2 3">
    <name type="scientific">Cotesia glomerata</name>
    <name type="common">Lepidopteran parasitic wasp</name>
    <name type="synonym">Apanteles glomeratus</name>
    <dbReference type="NCBI Taxonomy" id="32391"/>
    <lineage>
        <taxon>Eukaryota</taxon>
        <taxon>Metazoa</taxon>
        <taxon>Ecdysozoa</taxon>
        <taxon>Arthropoda</taxon>
        <taxon>Hexapoda</taxon>
        <taxon>Insecta</taxon>
        <taxon>Pterygota</taxon>
        <taxon>Neoptera</taxon>
        <taxon>Endopterygota</taxon>
        <taxon>Hymenoptera</taxon>
        <taxon>Apocrita</taxon>
        <taxon>Ichneumonoidea</taxon>
        <taxon>Braconidae</taxon>
        <taxon>Microgastrinae</taxon>
        <taxon>Cotesia</taxon>
    </lineage>
</organism>
<proteinExistence type="predicted"/>
<dbReference type="Proteomes" id="UP000826195">
    <property type="component" value="Unassembled WGS sequence"/>
</dbReference>
<evidence type="ECO:0000313" key="3">
    <source>
        <dbReference type="Proteomes" id="UP000826195"/>
    </source>
</evidence>
<sequence length="98" mass="11184">MDEVYSACCTNTISAREGRVCARDLLKGSEKKNDRIREYVRENENRKPLHIRDCPGDPISLMLHRDTAQQTKEEQNKRNSSSGTSPRTHINWVLAAGE</sequence>